<dbReference type="GO" id="GO:0034432">
    <property type="term" value="F:bis(5'-adenosyl)-pentaphosphatase activity"/>
    <property type="evidence" value="ECO:0007669"/>
    <property type="project" value="TreeGrafter"/>
</dbReference>
<dbReference type="GO" id="GO:0019693">
    <property type="term" value="P:ribose phosphate metabolic process"/>
    <property type="evidence" value="ECO:0007669"/>
    <property type="project" value="TreeGrafter"/>
</dbReference>
<dbReference type="PANTHER" id="PTHR11839">
    <property type="entry name" value="UDP/ADP-SUGAR PYROPHOSPHATASE"/>
    <property type="match status" value="1"/>
</dbReference>
<dbReference type="PROSITE" id="PS51462">
    <property type="entry name" value="NUDIX"/>
    <property type="match status" value="1"/>
</dbReference>
<dbReference type="NCBIfam" id="NF001936">
    <property type="entry name" value="PRK00714.1-3"/>
    <property type="match status" value="1"/>
</dbReference>
<dbReference type="EC" id="3.6.1.-" evidence="4"/>
<keyword evidence="3 4" id="KW-0378">Hydrolase</keyword>
<dbReference type="SUPFAM" id="SSF55811">
    <property type="entry name" value="Nudix"/>
    <property type="match status" value="1"/>
</dbReference>
<dbReference type="Pfam" id="PF00293">
    <property type="entry name" value="NUDIX"/>
    <property type="match status" value="1"/>
</dbReference>
<dbReference type="EMBL" id="NOXU01000016">
    <property type="protein sequence ID" value="OYQ37261.1"/>
    <property type="molecule type" value="Genomic_DNA"/>
</dbReference>
<dbReference type="PROSITE" id="PS00893">
    <property type="entry name" value="NUDIX_BOX"/>
    <property type="match status" value="1"/>
</dbReference>
<dbReference type="GO" id="GO:0008893">
    <property type="term" value="F:guanosine-3',5'-bis(diphosphate) 3'-diphosphatase activity"/>
    <property type="evidence" value="ECO:0007669"/>
    <property type="project" value="TreeGrafter"/>
</dbReference>
<comment type="similarity">
    <text evidence="4">Belongs to the Nudix hydrolase family. RppH subfamily.</text>
</comment>
<gene>
    <name evidence="4" type="primary">rppH</name>
    <name evidence="4" type="synonym">nudH</name>
    <name evidence="6" type="ORF">CHU95_01740</name>
</gene>
<keyword evidence="7" id="KW-1185">Reference proteome</keyword>
<dbReference type="RefSeq" id="WP_094453119.1">
    <property type="nucleotide sequence ID" value="NZ_NOXU01000016.1"/>
</dbReference>
<dbReference type="NCBIfam" id="NF001938">
    <property type="entry name" value="PRK00714.1-5"/>
    <property type="match status" value="1"/>
</dbReference>
<comment type="cofactor">
    <cofactor evidence="1">
        <name>Mn(2+)</name>
        <dbReference type="ChEBI" id="CHEBI:29035"/>
    </cofactor>
</comment>
<protein>
    <recommendedName>
        <fullName evidence="4">RNA pyrophosphohydrolase</fullName>
        <ecNumber evidence="4">3.6.1.-</ecNumber>
    </recommendedName>
    <alternativeName>
        <fullName evidence="4">(Di)nucleoside polyphosphate hydrolase</fullName>
    </alternativeName>
</protein>
<feature type="domain" description="Nudix hydrolase" evidence="5">
    <location>
        <begin position="12"/>
        <end position="153"/>
    </location>
</feature>
<evidence type="ECO:0000313" key="7">
    <source>
        <dbReference type="Proteomes" id="UP000216998"/>
    </source>
</evidence>
<comment type="caution">
    <text evidence="6">The sequence shown here is derived from an EMBL/GenBank/DDBJ whole genome shotgun (WGS) entry which is preliminary data.</text>
</comment>
<dbReference type="GO" id="GO:0006753">
    <property type="term" value="P:nucleoside phosphate metabolic process"/>
    <property type="evidence" value="ECO:0007669"/>
    <property type="project" value="TreeGrafter"/>
</dbReference>
<dbReference type="HAMAP" id="MF_00298">
    <property type="entry name" value="Nudix_RppH"/>
    <property type="match status" value="1"/>
</dbReference>
<name>A0A255Z768_9PROT</name>
<proteinExistence type="inferred from homology"/>
<dbReference type="PANTHER" id="PTHR11839:SF22">
    <property type="entry name" value="NUDIX HYDROLASE 26, CHLOROPLASTIC"/>
    <property type="match status" value="1"/>
</dbReference>
<dbReference type="OrthoDB" id="9816040at2"/>
<dbReference type="Gene3D" id="3.90.79.10">
    <property type="entry name" value="Nucleoside Triphosphate Pyrophosphohydrolase"/>
    <property type="match status" value="1"/>
</dbReference>
<evidence type="ECO:0000256" key="1">
    <source>
        <dbReference type="ARBA" id="ARBA00001936"/>
    </source>
</evidence>
<accession>A0A255Z768</accession>
<comment type="cofactor">
    <cofactor evidence="2">
        <name>Mg(2+)</name>
        <dbReference type="ChEBI" id="CHEBI:18420"/>
    </cofactor>
</comment>
<reference evidence="6 7" key="1">
    <citation type="submission" date="2017-07" db="EMBL/GenBank/DDBJ databases">
        <title>Niveispirillum cyanobacteriorum sp. nov., isolated from cyanobacterial aggregates in a eutrophic lake.</title>
        <authorList>
            <person name="Cai H."/>
        </authorList>
    </citation>
    <scope>NUCLEOTIDE SEQUENCE [LARGE SCALE GENOMIC DNA]</scope>
    <source>
        <strain evidence="7">TH1-14</strain>
    </source>
</reference>
<evidence type="ECO:0000259" key="5">
    <source>
        <dbReference type="PROSITE" id="PS51462"/>
    </source>
</evidence>
<feature type="short sequence motif" description="Nudix box" evidence="4">
    <location>
        <begin position="45"/>
        <end position="66"/>
    </location>
</feature>
<dbReference type="InterPro" id="IPR020084">
    <property type="entry name" value="NUDIX_hydrolase_CS"/>
</dbReference>
<evidence type="ECO:0000256" key="2">
    <source>
        <dbReference type="ARBA" id="ARBA00001946"/>
    </source>
</evidence>
<dbReference type="InterPro" id="IPR015797">
    <property type="entry name" value="NUDIX_hydrolase-like_dom_sf"/>
</dbReference>
<dbReference type="Proteomes" id="UP000216998">
    <property type="component" value="Unassembled WGS sequence"/>
</dbReference>
<organism evidence="6 7">
    <name type="scientific">Niveispirillum lacus</name>
    <dbReference type="NCBI Taxonomy" id="1981099"/>
    <lineage>
        <taxon>Bacteria</taxon>
        <taxon>Pseudomonadati</taxon>
        <taxon>Pseudomonadota</taxon>
        <taxon>Alphaproteobacteria</taxon>
        <taxon>Rhodospirillales</taxon>
        <taxon>Azospirillaceae</taxon>
        <taxon>Niveispirillum</taxon>
    </lineage>
</organism>
<evidence type="ECO:0000256" key="3">
    <source>
        <dbReference type="ARBA" id="ARBA00022801"/>
    </source>
</evidence>
<dbReference type="InterPro" id="IPR020476">
    <property type="entry name" value="Nudix_hydrolase"/>
</dbReference>
<comment type="cofactor">
    <cofactor evidence="4">
        <name>a divalent metal cation</name>
        <dbReference type="ChEBI" id="CHEBI:60240"/>
    </cofactor>
</comment>
<comment type="function">
    <text evidence="4">Accelerates the degradation of transcripts by removing pyrophosphate from the 5'-end of triphosphorylated RNA, leading to a more labile monophosphorylated state that can stimulate subsequent ribonuclease cleavage.</text>
</comment>
<dbReference type="PRINTS" id="PR00502">
    <property type="entry name" value="NUDIXFAMILY"/>
</dbReference>
<sequence length="162" mass="18032">MAKHKPDPTTLPYRPCVGIMLINNEGHIFVAKRTDTPDAWQMPQGGIDDGESPAQAALRELEEEIGTAKATILAESGQWLSYDLPPHLLGKVWGGRYRGQTQKWVACRFTGIDADINIDTAHPEFDAWQWVPLNKLTSMIVPFKRATYEQVVAELGHLAVPV</sequence>
<dbReference type="AlphaFoldDB" id="A0A255Z768"/>
<dbReference type="InterPro" id="IPR022927">
    <property type="entry name" value="RppH"/>
</dbReference>
<evidence type="ECO:0000313" key="6">
    <source>
        <dbReference type="EMBL" id="OYQ37261.1"/>
    </source>
</evidence>
<evidence type="ECO:0000256" key="4">
    <source>
        <dbReference type="HAMAP-Rule" id="MF_00298"/>
    </source>
</evidence>
<dbReference type="CDD" id="cd03671">
    <property type="entry name" value="NUDIX_Ap4A_hydrolase_plant_like"/>
    <property type="match status" value="1"/>
</dbReference>
<dbReference type="InterPro" id="IPR000086">
    <property type="entry name" value="NUDIX_hydrolase_dom"/>
</dbReference>